<dbReference type="EMBL" id="JAPEVB010000001">
    <property type="protein sequence ID" value="KAJ4395939.1"/>
    <property type="molecule type" value="Genomic_DNA"/>
</dbReference>
<comment type="caution">
    <text evidence="2">The sequence shown here is derived from an EMBL/GenBank/DDBJ whole genome shotgun (WGS) entry which is preliminary data.</text>
</comment>
<reference evidence="2" key="1">
    <citation type="submission" date="2022-10" db="EMBL/GenBank/DDBJ databases">
        <title>Tapping the CABI collections for fungal endophytes: first genome assemblies for Collariella, Neodidymelliopsis, Ascochyta clinopodiicola, Didymella pomorum, Didymosphaeria variabile, Neocosmospora piperis and Neocucurbitaria cava.</title>
        <authorList>
            <person name="Hill R."/>
        </authorList>
    </citation>
    <scope>NUCLEOTIDE SEQUENCE</scope>
    <source>
        <strain evidence="2">IMI 355082</strain>
    </source>
</reference>
<accession>A0A9W8Z353</accession>
<dbReference type="PANTHER" id="PTHR38645">
    <property type="entry name" value="CHROMOSOME 9, WHOLE GENOME SHOTGUN SEQUENCE"/>
    <property type="match status" value="1"/>
</dbReference>
<dbReference type="AlphaFoldDB" id="A0A9W8Z353"/>
<organism evidence="2 3">
    <name type="scientific">Gnomoniopsis smithogilvyi</name>
    <dbReference type="NCBI Taxonomy" id="1191159"/>
    <lineage>
        <taxon>Eukaryota</taxon>
        <taxon>Fungi</taxon>
        <taxon>Dikarya</taxon>
        <taxon>Ascomycota</taxon>
        <taxon>Pezizomycotina</taxon>
        <taxon>Sordariomycetes</taxon>
        <taxon>Sordariomycetidae</taxon>
        <taxon>Diaporthales</taxon>
        <taxon>Gnomoniaceae</taxon>
        <taxon>Gnomoniopsis</taxon>
    </lineage>
</organism>
<protein>
    <submittedName>
        <fullName evidence="2">Uncharacterized protein</fullName>
    </submittedName>
</protein>
<gene>
    <name evidence="2" type="ORF">N0V93_000155</name>
</gene>
<evidence type="ECO:0000313" key="3">
    <source>
        <dbReference type="Proteomes" id="UP001140453"/>
    </source>
</evidence>
<dbReference type="Proteomes" id="UP001140453">
    <property type="component" value="Unassembled WGS sequence"/>
</dbReference>
<evidence type="ECO:0000256" key="1">
    <source>
        <dbReference type="SAM" id="MobiDB-lite"/>
    </source>
</evidence>
<evidence type="ECO:0000313" key="2">
    <source>
        <dbReference type="EMBL" id="KAJ4395939.1"/>
    </source>
</evidence>
<feature type="compositionally biased region" description="Polar residues" evidence="1">
    <location>
        <begin position="97"/>
        <end position="109"/>
    </location>
</feature>
<keyword evidence="3" id="KW-1185">Reference proteome</keyword>
<dbReference type="InterPro" id="IPR029196">
    <property type="entry name" value="HAPSTR1-like"/>
</dbReference>
<proteinExistence type="predicted"/>
<sequence length="258" mass="28881">MANEANPEHLLDVFRTAALSVTKLYKSSITAQAKARAEGYQDCLDDLLSFLDKEDLGLTDGEGWKVRAWANERLENREVSPQATESDDEADKPETVASPQIYCSSSTASLPRAPERQPQPQTPLRIEVQEKEDDASEPTPIAEEVVMDEPEIVVPSQETFDFRSSHPYPQDAHTNLNLSSLRLSDNTRQHDLSTSHSTPRKPARRHAVNQRRPARISNFRAAHLGPGAGTKRNMDYEEFLELANLKGSGGPEPKRRHF</sequence>
<feature type="region of interest" description="Disordered" evidence="1">
    <location>
        <begin position="76"/>
        <end position="152"/>
    </location>
</feature>
<name>A0A9W8Z353_9PEZI</name>
<feature type="region of interest" description="Disordered" evidence="1">
    <location>
        <begin position="186"/>
        <end position="216"/>
    </location>
</feature>
<dbReference type="OrthoDB" id="21418at2759"/>
<dbReference type="PANTHER" id="PTHR38645:SF1">
    <property type="entry name" value="YALI0F12243P"/>
    <property type="match status" value="1"/>
</dbReference>
<dbReference type="Pfam" id="PF15251">
    <property type="entry name" value="TAPR1-like"/>
    <property type="match status" value="1"/>
</dbReference>
<feature type="compositionally biased region" description="Basic residues" evidence="1">
    <location>
        <begin position="198"/>
        <end position="214"/>
    </location>
</feature>